<gene>
    <name evidence="1" type="ORF">AHIS1636_35370</name>
</gene>
<evidence type="ECO:0000313" key="1">
    <source>
        <dbReference type="EMBL" id="GLB69094.1"/>
    </source>
</evidence>
<proteinExistence type="predicted"/>
<sequence>MRRSRDGAPEARLPRRVPQAAVNQLQLAGHVTFERLLEAVEIAHGKPITIRIVPESVIPGLSGLWLETDLKSHILVPQDHSELHRLHVICHEFGHILLQHDGCDGLAASMPSVFNHLGQRKGIKRMLARSPQWNGVEKAAEEVAYLLSGLVLVRPTAPTSDFEKVFG</sequence>
<protein>
    <recommendedName>
        <fullName evidence="3">IrrE N-terminal-like domain-containing protein</fullName>
    </recommendedName>
</protein>
<evidence type="ECO:0000313" key="2">
    <source>
        <dbReference type="Proteomes" id="UP001209654"/>
    </source>
</evidence>
<comment type="caution">
    <text evidence="1">The sequence shown here is derived from an EMBL/GenBank/DDBJ whole genome shotgun (WGS) entry which is preliminary data.</text>
</comment>
<dbReference type="Gene3D" id="1.10.10.2910">
    <property type="match status" value="1"/>
</dbReference>
<keyword evidence="2" id="KW-1185">Reference proteome</keyword>
<accession>A0ABQ5MYS7</accession>
<organism evidence="1 2">
    <name type="scientific">Arthrobacter mangrovi</name>
    <dbReference type="NCBI Taxonomy" id="2966350"/>
    <lineage>
        <taxon>Bacteria</taxon>
        <taxon>Bacillati</taxon>
        <taxon>Actinomycetota</taxon>
        <taxon>Actinomycetes</taxon>
        <taxon>Micrococcales</taxon>
        <taxon>Micrococcaceae</taxon>
        <taxon>Arthrobacter</taxon>
    </lineage>
</organism>
<name>A0ABQ5MYS7_9MICC</name>
<dbReference type="EMBL" id="BRVS01000027">
    <property type="protein sequence ID" value="GLB69094.1"/>
    <property type="molecule type" value="Genomic_DNA"/>
</dbReference>
<evidence type="ECO:0008006" key="3">
    <source>
        <dbReference type="Google" id="ProtNLM"/>
    </source>
</evidence>
<reference evidence="1 2" key="1">
    <citation type="journal article" date="2023" name="Int. J. Syst. Evol. Microbiol.">
        <title>Arthrobacter mangrovi sp. nov., an actinobacterium isolated from the rhizosphere of a mangrove.</title>
        <authorList>
            <person name="Hamada M."/>
            <person name="Saitou S."/>
            <person name="Enomoto N."/>
            <person name="Nanri K."/>
            <person name="Hidaka K."/>
            <person name="Miura T."/>
            <person name="Tamura T."/>
        </authorList>
    </citation>
    <scope>NUCLEOTIDE SEQUENCE [LARGE SCALE GENOMIC DNA]</scope>
    <source>
        <strain evidence="1 2">NBRC 112813</strain>
    </source>
</reference>
<dbReference type="Proteomes" id="UP001209654">
    <property type="component" value="Unassembled WGS sequence"/>
</dbReference>